<dbReference type="HOGENOM" id="CLU_058671_2_0_9"/>
<keyword evidence="4 6" id="KW-1133">Transmembrane helix</keyword>
<feature type="transmembrane region" description="Helical" evidence="6">
    <location>
        <begin position="12"/>
        <end position="34"/>
    </location>
</feature>
<accession>G9QIE0</accession>
<feature type="transmembrane region" description="Helical" evidence="6">
    <location>
        <begin position="66"/>
        <end position="85"/>
    </location>
</feature>
<dbReference type="Proteomes" id="UP000011747">
    <property type="component" value="Unassembled WGS sequence"/>
</dbReference>
<feature type="transmembrane region" description="Helical" evidence="6">
    <location>
        <begin position="151"/>
        <end position="170"/>
    </location>
</feature>
<comment type="similarity">
    <text evidence="2 6">Belongs to the BI1 family.</text>
</comment>
<feature type="transmembrane region" description="Helical" evidence="6">
    <location>
        <begin position="97"/>
        <end position="117"/>
    </location>
</feature>
<comment type="caution">
    <text evidence="7">The sequence shown here is derived from an EMBL/GenBank/DDBJ whole genome shotgun (WGS) entry which is preliminary data.</text>
</comment>
<evidence type="ECO:0000256" key="5">
    <source>
        <dbReference type="ARBA" id="ARBA00023136"/>
    </source>
</evidence>
<dbReference type="Pfam" id="PF01027">
    <property type="entry name" value="Bax1-I"/>
    <property type="match status" value="1"/>
</dbReference>
<dbReference type="AlphaFoldDB" id="G9QIE0"/>
<evidence type="ECO:0000256" key="6">
    <source>
        <dbReference type="RuleBase" id="RU004379"/>
    </source>
</evidence>
<organism evidence="7 8">
    <name type="scientific">Bacillus smithii 7_3_47FAA</name>
    <dbReference type="NCBI Taxonomy" id="665952"/>
    <lineage>
        <taxon>Bacteria</taxon>
        <taxon>Bacillati</taxon>
        <taxon>Bacillota</taxon>
        <taxon>Bacilli</taxon>
        <taxon>Bacillales</taxon>
        <taxon>Bacillaceae</taxon>
        <taxon>Bacillus</taxon>
    </lineage>
</organism>
<dbReference type="RefSeq" id="WP_003353004.1">
    <property type="nucleotide sequence ID" value="NZ_JH414743.1"/>
</dbReference>
<dbReference type="PANTHER" id="PTHR23291:SF50">
    <property type="entry name" value="PROTEIN LIFEGUARD 4"/>
    <property type="match status" value="1"/>
</dbReference>
<dbReference type="PANTHER" id="PTHR23291">
    <property type="entry name" value="BAX INHIBITOR-RELATED"/>
    <property type="match status" value="1"/>
</dbReference>
<protein>
    <recommendedName>
        <fullName evidence="9">Bax inhibitor-1/YccA family protein</fullName>
    </recommendedName>
</protein>
<dbReference type="PATRIC" id="fig|665952.3.peg.727"/>
<feature type="transmembrane region" description="Helical" evidence="6">
    <location>
        <begin position="190"/>
        <end position="210"/>
    </location>
</feature>
<evidence type="ECO:0000256" key="2">
    <source>
        <dbReference type="ARBA" id="ARBA00010350"/>
    </source>
</evidence>
<dbReference type="InterPro" id="IPR006214">
    <property type="entry name" value="Bax_inhibitor_1-related"/>
</dbReference>
<dbReference type="GO" id="GO:0005886">
    <property type="term" value="C:plasma membrane"/>
    <property type="evidence" value="ECO:0007669"/>
    <property type="project" value="TreeGrafter"/>
</dbReference>
<comment type="subcellular location">
    <subcellularLocation>
        <location evidence="1">Membrane</location>
        <topology evidence="1">Multi-pass membrane protein</topology>
    </subcellularLocation>
</comment>
<dbReference type="EMBL" id="ACWF01000033">
    <property type="protein sequence ID" value="EHL79079.1"/>
    <property type="molecule type" value="Genomic_DNA"/>
</dbReference>
<name>G9QIE0_9BACI</name>
<evidence type="ECO:0000313" key="7">
    <source>
        <dbReference type="EMBL" id="EHL79079.1"/>
    </source>
</evidence>
<evidence type="ECO:0008006" key="9">
    <source>
        <dbReference type="Google" id="ProtNLM"/>
    </source>
</evidence>
<dbReference type="CDD" id="cd10432">
    <property type="entry name" value="BI-1-like_bacterial"/>
    <property type="match status" value="1"/>
</dbReference>
<feature type="transmembrane region" description="Helical" evidence="6">
    <location>
        <begin position="124"/>
        <end position="145"/>
    </location>
</feature>
<feature type="transmembrane region" description="Helical" evidence="6">
    <location>
        <begin position="40"/>
        <end position="59"/>
    </location>
</feature>
<evidence type="ECO:0000313" key="8">
    <source>
        <dbReference type="Proteomes" id="UP000011747"/>
    </source>
</evidence>
<sequence length="214" mass="23822">MIDVVQVNRRSMFQKVLVTFVISLLFATVGMYAGKFVPPVLMFPLAVAEFVMIFAAFLLRRSKSVGYTFVYVFTFLSGITTYPIVSHYISAAGAQVVLMAFGSTFGIFAVMGLIGAVTKKDLSFLSTILFVALLALVFISIFNIFSPLTSGGMLAYSVIGSIVFSLYILFDFNQMKHHHITEEMVPLLTLSLYLDFINLFINILQILGIWQSKD</sequence>
<evidence type="ECO:0000256" key="3">
    <source>
        <dbReference type="ARBA" id="ARBA00022692"/>
    </source>
</evidence>
<reference evidence="7 8" key="1">
    <citation type="submission" date="2011-09" db="EMBL/GenBank/DDBJ databases">
        <title>The Genome Sequence of Bacillus smithii 7_3_47FAA.</title>
        <authorList>
            <consortium name="The Broad Institute Genome Sequencing Platform"/>
            <person name="Earl A."/>
            <person name="Ward D."/>
            <person name="Feldgarden M."/>
            <person name="Gevers D."/>
            <person name="Daigneault M."/>
            <person name="Strauss J."/>
            <person name="Allen-Vercoe E."/>
            <person name="Young S.K."/>
            <person name="Zeng Q."/>
            <person name="Gargeya S."/>
            <person name="Fitzgerald M."/>
            <person name="Haas B."/>
            <person name="Abouelleil A."/>
            <person name="Alvarado L."/>
            <person name="Arachchi H.M."/>
            <person name="Berlin A."/>
            <person name="Brown A."/>
            <person name="Chapman S.B."/>
            <person name="Chen Z."/>
            <person name="Dunbar C."/>
            <person name="Freedman E."/>
            <person name="Gearin G."/>
            <person name="Goldberg J."/>
            <person name="Griggs A."/>
            <person name="Gujja S."/>
            <person name="Heiman D."/>
            <person name="Howarth C."/>
            <person name="Larson L."/>
            <person name="Lui A."/>
            <person name="MacDonald P.J.P."/>
            <person name="Montmayeur A."/>
            <person name="Murphy C."/>
            <person name="Neiman D."/>
            <person name="Pearson M."/>
            <person name="Priest M."/>
            <person name="Roberts A."/>
            <person name="Saif S."/>
            <person name="Shea T."/>
            <person name="Shenoy N."/>
            <person name="Sisk P."/>
            <person name="Stolte C."/>
            <person name="Sykes S."/>
            <person name="Wortman J."/>
            <person name="Nusbaum C."/>
            <person name="Birren B."/>
        </authorList>
    </citation>
    <scope>NUCLEOTIDE SEQUENCE [LARGE SCALE GENOMIC DNA]</scope>
    <source>
        <strain evidence="7 8">7_3_47FAA</strain>
    </source>
</reference>
<evidence type="ECO:0000256" key="1">
    <source>
        <dbReference type="ARBA" id="ARBA00004141"/>
    </source>
</evidence>
<keyword evidence="8" id="KW-1185">Reference proteome</keyword>
<keyword evidence="3 6" id="KW-0812">Transmembrane</keyword>
<evidence type="ECO:0000256" key="4">
    <source>
        <dbReference type="ARBA" id="ARBA00022989"/>
    </source>
</evidence>
<keyword evidence="5 6" id="KW-0472">Membrane</keyword>
<gene>
    <name evidence="7" type="ORF">HMPREF1015_02231</name>
</gene>
<proteinExistence type="inferred from homology"/>